<feature type="region of interest" description="Disordered" evidence="1">
    <location>
        <begin position="113"/>
        <end position="133"/>
    </location>
</feature>
<evidence type="ECO:0000256" key="1">
    <source>
        <dbReference type="SAM" id="MobiDB-lite"/>
    </source>
</evidence>
<protein>
    <recommendedName>
        <fullName evidence="2">116kDa U5 small nuclear ribonucleoprotein component N-terminal domain-containing protein</fullName>
    </recommendedName>
</protein>
<reference evidence="3" key="1">
    <citation type="submission" date="2020-11" db="EMBL/GenBank/DDBJ databases">
        <authorList>
            <person name="Tran Van P."/>
        </authorList>
    </citation>
    <scope>NUCLEOTIDE SEQUENCE</scope>
</reference>
<proteinExistence type="predicted"/>
<dbReference type="Pfam" id="PF16004">
    <property type="entry name" value="EFTUD2"/>
    <property type="match status" value="1"/>
</dbReference>
<evidence type="ECO:0000313" key="3">
    <source>
        <dbReference type="EMBL" id="CAD7460157.1"/>
    </source>
</evidence>
<evidence type="ECO:0000259" key="2">
    <source>
        <dbReference type="Pfam" id="PF16004"/>
    </source>
</evidence>
<accession>A0A7R9NXW0</accession>
<dbReference type="InterPro" id="IPR031950">
    <property type="entry name" value="EFTUD2_N"/>
</dbReference>
<feature type="domain" description="116kDa U5 small nuclear ribonucleoprotein component N-terminal" evidence="2">
    <location>
        <begin position="100"/>
        <end position="132"/>
    </location>
</feature>
<dbReference type="EMBL" id="OE003448">
    <property type="protein sequence ID" value="CAD7460157.1"/>
    <property type="molecule type" value="Genomic_DNA"/>
</dbReference>
<organism evidence="3">
    <name type="scientific">Timema tahoe</name>
    <dbReference type="NCBI Taxonomy" id="61484"/>
    <lineage>
        <taxon>Eukaryota</taxon>
        <taxon>Metazoa</taxon>
        <taxon>Ecdysozoa</taxon>
        <taxon>Arthropoda</taxon>
        <taxon>Hexapoda</taxon>
        <taxon>Insecta</taxon>
        <taxon>Pterygota</taxon>
        <taxon>Neoptera</taxon>
        <taxon>Polyneoptera</taxon>
        <taxon>Phasmatodea</taxon>
        <taxon>Timematodea</taxon>
        <taxon>Timematoidea</taxon>
        <taxon>Timematidae</taxon>
        <taxon>Timema</taxon>
    </lineage>
</organism>
<feature type="compositionally biased region" description="Acidic residues" evidence="1">
    <location>
        <begin position="113"/>
        <end position="122"/>
    </location>
</feature>
<name>A0A7R9NXW0_9NEOP</name>
<gene>
    <name evidence="3" type="ORF">TTEB3V08_LOCUS8096</name>
</gene>
<dbReference type="AlphaFoldDB" id="A0A7R9NXW0"/>
<sequence>MHPEVEHESKFQQVPTNWSHRVVPESNRRVVAFREVKGRYTSWVVQLVDTPQPFWHGPRINLVLVSSPTQALLESFYELHSSVIMSYSQNGVSQAQMDADLYDEFGNYIGPELESEDEEEESFSERQPDTQEYDACDIKYQL</sequence>